<comment type="caution">
    <text evidence="5">The sequence shown here is derived from an EMBL/GenBank/DDBJ whole genome shotgun (WGS) entry which is preliminary data.</text>
</comment>
<dbReference type="EMBL" id="BTSX01000004">
    <property type="protein sequence ID" value="GMS96504.1"/>
    <property type="molecule type" value="Genomic_DNA"/>
</dbReference>
<evidence type="ECO:0000256" key="4">
    <source>
        <dbReference type="ARBA" id="ARBA00023180"/>
    </source>
</evidence>
<dbReference type="Proteomes" id="UP001432027">
    <property type="component" value="Unassembled WGS sequence"/>
</dbReference>
<evidence type="ECO:0000256" key="1">
    <source>
        <dbReference type="ARBA" id="ARBA00004613"/>
    </source>
</evidence>
<evidence type="ECO:0000256" key="3">
    <source>
        <dbReference type="ARBA" id="ARBA00022559"/>
    </source>
</evidence>
<accession>A0AAV5TR65</accession>
<gene>
    <name evidence="5" type="ORF">PENTCL1PPCAC_18679</name>
</gene>
<keyword evidence="3" id="KW-0560">Oxidoreductase</keyword>
<dbReference type="GO" id="GO:0006979">
    <property type="term" value="P:response to oxidative stress"/>
    <property type="evidence" value="ECO:0007669"/>
    <property type="project" value="InterPro"/>
</dbReference>
<dbReference type="Gene3D" id="1.10.640.10">
    <property type="entry name" value="Haem peroxidase domain superfamily, animal type"/>
    <property type="match status" value="1"/>
</dbReference>
<proteinExistence type="predicted"/>
<feature type="non-terminal residue" evidence="5">
    <location>
        <position position="115"/>
    </location>
</feature>
<dbReference type="InterPro" id="IPR010255">
    <property type="entry name" value="Haem_peroxidase_sf"/>
</dbReference>
<dbReference type="PROSITE" id="PS50292">
    <property type="entry name" value="PEROXIDASE_3"/>
    <property type="match status" value="1"/>
</dbReference>
<comment type="subcellular location">
    <subcellularLocation>
        <location evidence="1">Secreted</location>
    </subcellularLocation>
</comment>
<evidence type="ECO:0000256" key="2">
    <source>
        <dbReference type="ARBA" id="ARBA00022525"/>
    </source>
</evidence>
<keyword evidence="6" id="KW-1185">Reference proteome</keyword>
<dbReference type="InterPro" id="IPR019791">
    <property type="entry name" value="Haem_peroxidase_animal"/>
</dbReference>
<dbReference type="AlphaFoldDB" id="A0AAV5TR65"/>
<dbReference type="InterPro" id="IPR037120">
    <property type="entry name" value="Haem_peroxidase_sf_animal"/>
</dbReference>
<dbReference type="GO" id="GO:0005576">
    <property type="term" value="C:extracellular region"/>
    <property type="evidence" value="ECO:0007669"/>
    <property type="project" value="UniProtKB-SubCell"/>
</dbReference>
<evidence type="ECO:0000313" key="6">
    <source>
        <dbReference type="Proteomes" id="UP001432027"/>
    </source>
</evidence>
<dbReference type="PANTHER" id="PTHR11475:SF4">
    <property type="entry name" value="CHORION PEROXIDASE"/>
    <property type="match status" value="1"/>
</dbReference>
<dbReference type="GO" id="GO:0020037">
    <property type="term" value="F:heme binding"/>
    <property type="evidence" value="ECO:0007669"/>
    <property type="project" value="InterPro"/>
</dbReference>
<evidence type="ECO:0008006" key="7">
    <source>
        <dbReference type="Google" id="ProtNLM"/>
    </source>
</evidence>
<keyword evidence="4" id="KW-0325">Glycoprotein</keyword>
<feature type="non-terminal residue" evidence="5">
    <location>
        <position position="1"/>
    </location>
</feature>
<sequence length="115" mass="12842">DPLDVSCIDRPAACDRNFPYRSISGWCNDDETADRALGSTMHPIRRFMGAAKYDDGINTVRRRAARGGVLPSTRDVSNKIFTEASIPAFDARHNNFLQQFGQWIAHDIVFTPTAV</sequence>
<dbReference type="SUPFAM" id="SSF48113">
    <property type="entry name" value="Heme-dependent peroxidases"/>
    <property type="match status" value="1"/>
</dbReference>
<protein>
    <recommendedName>
        <fullName evidence="7">Peroxidase</fullName>
    </recommendedName>
</protein>
<reference evidence="5" key="1">
    <citation type="submission" date="2023-10" db="EMBL/GenBank/DDBJ databases">
        <title>Genome assembly of Pristionchus species.</title>
        <authorList>
            <person name="Yoshida K."/>
            <person name="Sommer R.J."/>
        </authorList>
    </citation>
    <scope>NUCLEOTIDE SEQUENCE</scope>
    <source>
        <strain evidence="5">RS0144</strain>
    </source>
</reference>
<keyword evidence="2" id="KW-0964">Secreted</keyword>
<dbReference type="PANTHER" id="PTHR11475">
    <property type="entry name" value="OXIDASE/PEROXIDASE"/>
    <property type="match status" value="1"/>
</dbReference>
<evidence type="ECO:0000313" key="5">
    <source>
        <dbReference type="EMBL" id="GMS96504.1"/>
    </source>
</evidence>
<dbReference type="Pfam" id="PF03098">
    <property type="entry name" value="An_peroxidase"/>
    <property type="match status" value="1"/>
</dbReference>
<organism evidence="5 6">
    <name type="scientific">Pristionchus entomophagus</name>
    <dbReference type="NCBI Taxonomy" id="358040"/>
    <lineage>
        <taxon>Eukaryota</taxon>
        <taxon>Metazoa</taxon>
        <taxon>Ecdysozoa</taxon>
        <taxon>Nematoda</taxon>
        <taxon>Chromadorea</taxon>
        <taxon>Rhabditida</taxon>
        <taxon>Rhabditina</taxon>
        <taxon>Diplogasteromorpha</taxon>
        <taxon>Diplogasteroidea</taxon>
        <taxon>Neodiplogasteridae</taxon>
        <taxon>Pristionchus</taxon>
    </lineage>
</organism>
<dbReference type="GO" id="GO:0004601">
    <property type="term" value="F:peroxidase activity"/>
    <property type="evidence" value="ECO:0007669"/>
    <property type="project" value="UniProtKB-KW"/>
</dbReference>
<keyword evidence="3" id="KW-0575">Peroxidase</keyword>
<name>A0AAV5TR65_9BILA</name>